<evidence type="ECO:0000313" key="5">
    <source>
        <dbReference type="EMBL" id="SEB62827.1"/>
    </source>
</evidence>
<evidence type="ECO:0000256" key="1">
    <source>
        <dbReference type="ARBA" id="ARBA00009481"/>
    </source>
</evidence>
<protein>
    <submittedName>
        <fullName evidence="5">Glycosyltransferase involved in cell wall bisynthesis</fullName>
    </submittedName>
</protein>
<sequence>MTTPIRVLVVGPPPPGPLSRGGMATVVGHMAAQPDPAIDVRLVATYVDGTVGQRLRTGLGGMARSTAAVLRGDVDVVHVHLSHGGSVVRKAPVLWAARLRGVPAVVHGHSFDFGGWVTRLPAPARTLVRAALPADRWLVLGTGLATEYAAALGLAPETVEVLYNPVPPLPARPAEGLAADGADESIVRAVALGRLGVRKGSYDLVAAVAALPPDVRSRLHLTLAGDGEVDEVRAAVAAAGVEEAVTVRGWVDPAGRDALLAASQVFALPSYDEGLPMALLEAMAAGLAPLTTPVGAIPDAITDGDDGLLVPPGDVPALATALTRLVEDPVLLSHLAVGARSRAADFDLVEWHARLSALWSALARR</sequence>
<dbReference type="GO" id="GO:0016757">
    <property type="term" value="F:glycosyltransferase activity"/>
    <property type="evidence" value="ECO:0007669"/>
    <property type="project" value="UniProtKB-KW"/>
</dbReference>
<dbReference type="SUPFAM" id="SSF53756">
    <property type="entry name" value="UDP-Glycosyltransferase/glycogen phosphorylase"/>
    <property type="match status" value="1"/>
</dbReference>
<evidence type="ECO:0000256" key="3">
    <source>
        <dbReference type="ARBA" id="ARBA00022679"/>
    </source>
</evidence>
<evidence type="ECO:0000256" key="2">
    <source>
        <dbReference type="ARBA" id="ARBA00022676"/>
    </source>
</evidence>
<feature type="domain" description="Glycosyltransferase subfamily 4-like N-terminal" evidence="4">
    <location>
        <begin position="46"/>
        <end position="167"/>
    </location>
</feature>
<keyword evidence="6" id="KW-1185">Reference proteome</keyword>
<accession>A0A1H4KWE6</accession>
<dbReference type="RefSeq" id="WP_068740420.1">
    <property type="nucleotide sequence ID" value="NZ_CBDRGN010000005.1"/>
</dbReference>
<dbReference type="PANTHER" id="PTHR12526:SF640">
    <property type="entry name" value="COLANIC ACID BIOSYNTHESIS GLYCOSYLTRANSFERASE WCAL-RELATED"/>
    <property type="match status" value="1"/>
</dbReference>
<dbReference type="STRING" id="57704.SAMN04489793_0370"/>
<dbReference type="Proteomes" id="UP000182241">
    <property type="component" value="Unassembled WGS sequence"/>
</dbReference>
<organism evidence="5 6">
    <name type="scientific">Tsukamurella tyrosinosolvens</name>
    <dbReference type="NCBI Taxonomy" id="57704"/>
    <lineage>
        <taxon>Bacteria</taxon>
        <taxon>Bacillati</taxon>
        <taxon>Actinomycetota</taxon>
        <taxon>Actinomycetes</taxon>
        <taxon>Mycobacteriales</taxon>
        <taxon>Tsukamurellaceae</taxon>
        <taxon>Tsukamurella</taxon>
    </lineage>
</organism>
<proteinExistence type="inferred from homology"/>
<dbReference type="Gene3D" id="3.40.50.2000">
    <property type="entry name" value="Glycogen Phosphorylase B"/>
    <property type="match status" value="2"/>
</dbReference>
<dbReference type="Pfam" id="PF13692">
    <property type="entry name" value="Glyco_trans_1_4"/>
    <property type="match status" value="1"/>
</dbReference>
<reference evidence="6" key="1">
    <citation type="submission" date="2016-10" db="EMBL/GenBank/DDBJ databases">
        <authorList>
            <person name="Varghese N."/>
            <person name="Submissions S."/>
        </authorList>
    </citation>
    <scope>NUCLEOTIDE SEQUENCE [LARGE SCALE GENOMIC DNA]</scope>
    <source>
        <strain evidence="6">DSM 44234</strain>
    </source>
</reference>
<keyword evidence="3 5" id="KW-0808">Transferase</keyword>
<dbReference type="EMBL" id="FNSA01000003">
    <property type="protein sequence ID" value="SEB62827.1"/>
    <property type="molecule type" value="Genomic_DNA"/>
</dbReference>
<dbReference type="PANTHER" id="PTHR12526">
    <property type="entry name" value="GLYCOSYLTRANSFERASE"/>
    <property type="match status" value="1"/>
</dbReference>
<evidence type="ECO:0000259" key="4">
    <source>
        <dbReference type="Pfam" id="PF13439"/>
    </source>
</evidence>
<name>A0A1H4KWE6_TSUTY</name>
<evidence type="ECO:0000313" key="6">
    <source>
        <dbReference type="Proteomes" id="UP000182241"/>
    </source>
</evidence>
<gene>
    <name evidence="5" type="ORF">SAMN04489793_0370</name>
</gene>
<keyword evidence="2" id="KW-0328">Glycosyltransferase</keyword>
<dbReference type="CDD" id="cd03801">
    <property type="entry name" value="GT4_PimA-like"/>
    <property type="match status" value="1"/>
</dbReference>
<dbReference type="Pfam" id="PF13439">
    <property type="entry name" value="Glyco_transf_4"/>
    <property type="match status" value="1"/>
</dbReference>
<comment type="similarity">
    <text evidence="1">Belongs to the glycosyltransferase group 1 family. Glycosyltransferase 4 subfamily.</text>
</comment>
<dbReference type="AlphaFoldDB" id="A0A1H4KWE6"/>
<dbReference type="InterPro" id="IPR028098">
    <property type="entry name" value="Glyco_trans_4-like_N"/>
</dbReference>